<name>K2MQN6_TRYCR</name>
<proteinExistence type="predicted"/>
<accession>K2MQN6</accession>
<evidence type="ECO:0000313" key="2">
    <source>
        <dbReference type="Proteomes" id="UP000007350"/>
    </source>
</evidence>
<dbReference type="OrthoDB" id="10278220at2759"/>
<keyword evidence="2" id="KW-1185">Reference proteome</keyword>
<comment type="caution">
    <text evidence="1">The sequence shown here is derived from an EMBL/GenBank/DDBJ whole genome shotgun (WGS) entry which is preliminary data.</text>
</comment>
<sequence>MSVPGPSWRMKNLGVQPRCPAQFQAVRIGLASMQKLLIAINGTTAWRPSALSKARHNSPPPLPRAVGMRPIRQRRLGDPEWRGELHDAPGKVGLSLGLRGTQWLTRGIGGRQGFVREIAVAPFDGVLECMLDATTGHSSWRRLGSLFRRRLRQIPACRQPWGDDAPWACAIRGGEIFVEPCQLAGRLRTLSRMDPPDSEKECWRRIQDIQGAIELPRNGTALSTRQFREQRRSMPHPCPMKQNAANVVGLDNTTRRAE</sequence>
<dbReference type="AlphaFoldDB" id="K2MQN6"/>
<dbReference type="EMBL" id="AHKC01017037">
    <property type="protein sequence ID" value="EKF27969.1"/>
    <property type="molecule type" value="Genomic_DNA"/>
</dbReference>
<protein>
    <submittedName>
        <fullName evidence="1">Uncharacterized protein</fullName>
    </submittedName>
</protein>
<dbReference type="Proteomes" id="UP000007350">
    <property type="component" value="Unassembled WGS sequence"/>
</dbReference>
<organism evidence="1 2">
    <name type="scientific">Trypanosoma cruzi marinkellei</name>
    <dbReference type="NCBI Taxonomy" id="85056"/>
    <lineage>
        <taxon>Eukaryota</taxon>
        <taxon>Discoba</taxon>
        <taxon>Euglenozoa</taxon>
        <taxon>Kinetoplastea</taxon>
        <taxon>Metakinetoplastina</taxon>
        <taxon>Trypanosomatida</taxon>
        <taxon>Trypanosomatidae</taxon>
        <taxon>Trypanosoma</taxon>
        <taxon>Schizotrypanum</taxon>
    </lineage>
</organism>
<reference evidence="1 2" key="1">
    <citation type="journal article" date="2012" name="BMC Genomics">
        <title>Comparative genomic analysis of human infective Trypanosoma cruzi lineages with the bat-restricted subspecies T. cruzi marinkellei.</title>
        <authorList>
            <person name="Franzen O."/>
            <person name="Talavera-Lopez C."/>
            <person name="Ochaya S."/>
            <person name="Butler C.E."/>
            <person name="Messenger L.A."/>
            <person name="Lewis M.D."/>
            <person name="Llewellyn M.S."/>
            <person name="Marinkelle C.J."/>
            <person name="Tyler K.M."/>
            <person name="Miles M.A."/>
            <person name="Andersson B."/>
        </authorList>
    </citation>
    <scope>NUCLEOTIDE SEQUENCE [LARGE SCALE GENOMIC DNA]</scope>
    <source>
        <strain evidence="1 2">B7</strain>
    </source>
</reference>
<evidence type="ECO:0000313" key="1">
    <source>
        <dbReference type="EMBL" id="EKF27969.1"/>
    </source>
</evidence>
<gene>
    <name evidence="1" type="ORF">MOQ_008296</name>
</gene>